<dbReference type="EMBL" id="KB908703">
    <property type="protein sequence ID" value="EOA84793.1"/>
    <property type="molecule type" value="Genomic_DNA"/>
</dbReference>
<keyword evidence="3" id="KW-1185">Reference proteome</keyword>
<dbReference type="Proteomes" id="UP000016935">
    <property type="component" value="Unassembled WGS sequence"/>
</dbReference>
<name>R0JUT6_EXST2</name>
<sequence>MSDNEGAKAGKGWTDRQRLAYYFNLVEFSNAKLDFTNAPRPEGKSVGACRIMVDRLKGTLKSELAALRGGNGSSEDGGSATTTTTTTTKNKPATPKKAVTPRKRKNKNVDDDEVRATPRKRSRKNK</sequence>
<organism evidence="2 3">
    <name type="scientific">Exserohilum turcicum (strain 28A)</name>
    <name type="common">Northern leaf blight fungus</name>
    <name type="synonym">Setosphaeria turcica</name>
    <dbReference type="NCBI Taxonomy" id="671987"/>
    <lineage>
        <taxon>Eukaryota</taxon>
        <taxon>Fungi</taxon>
        <taxon>Dikarya</taxon>
        <taxon>Ascomycota</taxon>
        <taxon>Pezizomycotina</taxon>
        <taxon>Dothideomycetes</taxon>
        <taxon>Pleosporomycetidae</taxon>
        <taxon>Pleosporales</taxon>
        <taxon>Pleosporineae</taxon>
        <taxon>Pleosporaceae</taxon>
        <taxon>Exserohilum</taxon>
    </lineage>
</organism>
<feature type="non-terminal residue" evidence="2">
    <location>
        <position position="126"/>
    </location>
</feature>
<dbReference type="GeneID" id="19405200"/>
<dbReference type="AlphaFoldDB" id="R0JUT6"/>
<protein>
    <submittedName>
        <fullName evidence="2">Uncharacterized protein</fullName>
    </submittedName>
</protein>
<feature type="compositionally biased region" description="Basic residues" evidence="1">
    <location>
        <begin position="117"/>
        <end position="126"/>
    </location>
</feature>
<proteinExistence type="predicted"/>
<feature type="compositionally biased region" description="Low complexity" evidence="1">
    <location>
        <begin position="80"/>
        <end position="98"/>
    </location>
</feature>
<evidence type="ECO:0000256" key="1">
    <source>
        <dbReference type="SAM" id="MobiDB-lite"/>
    </source>
</evidence>
<dbReference type="HOGENOM" id="CLU_138065_0_0_1"/>
<reference evidence="2 3" key="1">
    <citation type="journal article" date="2012" name="PLoS Pathog.">
        <title>Diverse lifestyles and strategies of plant pathogenesis encoded in the genomes of eighteen Dothideomycetes fungi.</title>
        <authorList>
            <person name="Ohm R.A."/>
            <person name="Feau N."/>
            <person name="Henrissat B."/>
            <person name="Schoch C.L."/>
            <person name="Horwitz B.A."/>
            <person name="Barry K.W."/>
            <person name="Condon B.J."/>
            <person name="Copeland A.C."/>
            <person name="Dhillon B."/>
            <person name="Glaser F."/>
            <person name="Hesse C.N."/>
            <person name="Kosti I."/>
            <person name="LaButti K."/>
            <person name="Lindquist E.A."/>
            <person name="Lucas S."/>
            <person name="Salamov A.A."/>
            <person name="Bradshaw R.E."/>
            <person name="Ciuffetti L."/>
            <person name="Hamelin R.C."/>
            <person name="Kema G.H.J."/>
            <person name="Lawrence C."/>
            <person name="Scott J.A."/>
            <person name="Spatafora J.W."/>
            <person name="Turgeon B.G."/>
            <person name="de Wit P.J.G.M."/>
            <person name="Zhong S."/>
            <person name="Goodwin S.B."/>
            <person name="Grigoriev I.V."/>
        </authorList>
    </citation>
    <scope>NUCLEOTIDE SEQUENCE [LARGE SCALE GENOMIC DNA]</scope>
    <source>
        <strain evidence="3">28A</strain>
    </source>
</reference>
<dbReference type="RefSeq" id="XP_008027107.1">
    <property type="nucleotide sequence ID" value="XM_008028916.1"/>
</dbReference>
<evidence type="ECO:0000313" key="3">
    <source>
        <dbReference type="Proteomes" id="UP000016935"/>
    </source>
</evidence>
<feature type="region of interest" description="Disordered" evidence="1">
    <location>
        <begin position="67"/>
        <end position="126"/>
    </location>
</feature>
<accession>R0JUT6</accession>
<evidence type="ECO:0000313" key="2">
    <source>
        <dbReference type="EMBL" id="EOA84793.1"/>
    </source>
</evidence>
<reference evidence="2 3" key="2">
    <citation type="journal article" date="2013" name="PLoS Genet.">
        <title>Comparative genome structure, secondary metabolite, and effector coding capacity across Cochliobolus pathogens.</title>
        <authorList>
            <person name="Condon B.J."/>
            <person name="Leng Y."/>
            <person name="Wu D."/>
            <person name="Bushley K.E."/>
            <person name="Ohm R.A."/>
            <person name="Otillar R."/>
            <person name="Martin J."/>
            <person name="Schackwitz W."/>
            <person name="Grimwood J."/>
            <person name="MohdZainudin N."/>
            <person name="Xue C."/>
            <person name="Wang R."/>
            <person name="Manning V.A."/>
            <person name="Dhillon B."/>
            <person name="Tu Z.J."/>
            <person name="Steffenson B.J."/>
            <person name="Salamov A."/>
            <person name="Sun H."/>
            <person name="Lowry S."/>
            <person name="LaButti K."/>
            <person name="Han J."/>
            <person name="Copeland A."/>
            <person name="Lindquist E."/>
            <person name="Barry K."/>
            <person name="Schmutz J."/>
            <person name="Baker S.E."/>
            <person name="Ciuffetti L.M."/>
            <person name="Grigoriev I.V."/>
            <person name="Zhong S."/>
            <person name="Turgeon B.G."/>
        </authorList>
    </citation>
    <scope>NUCLEOTIDE SEQUENCE [LARGE SCALE GENOMIC DNA]</scope>
    <source>
        <strain evidence="3">28A</strain>
    </source>
</reference>
<dbReference type="OrthoDB" id="5371646at2759"/>
<gene>
    <name evidence="2" type="ORF">SETTUDRAFT_54109</name>
</gene>